<comment type="caution">
    <text evidence="3">The sequence shown here is derived from an EMBL/GenBank/DDBJ whole genome shotgun (WGS) entry which is preliminary data.</text>
</comment>
<reference evidence="3 4" key="1">
    <citation type="submission" date="2014-02" db="EMBL/GenBank/DDBJ databases">
        <title>The small core and large imbalanced accessory genome model reveals a collaborative survival strategy of Sorangium cellulosum strains in nature.</title>
        <authorList>
            <person name="Han K."/>
            <person name="Peng R."/>
            <person name="Blom J."/>
            <person name="Li Y.-Z."/>
        </authorList>
    </citation>
    <scope>NUCLEOTIDE SEQUENCE [LARGE SCALE GENOMIC DNA]</scope>
    <source>
        <strain evidence="3 4">So0008-312</strain>
    </source>
</reference>
<dbReference type="Proteomes" id="UP000075260">
    <property type="component" value="Unassembled WGS sequence"/>
</dbReference>
<evidence type="ECO:0000313" key="3">
    <source>
        <dbReference type="EMBL" id="KYF69721.1"/>
    </source>
</evidence>
<dbReference type="EMBL" id="JEMA01000451">
    <property type="protein sequence ID" value="KYF69721.1"/>
    <property type="molecule type" value="Genomic_DNA"/>
</dbReference>
<dbReference type="OrthoDB" id="9988672at2"/>
<feature type="transmembrane region" description="Helical" evidence="2">
    <location>
        <begin position="26"/>
        <end position="46"/>
    </location>
</feature>
<keyword evidence="1" id="KW-0175">Coiled coil</keyword>
<sequence length="176" mass="18455">MSMTGDLDRELEALAQGVRQKRRNRLVFGMGLIMAAAAAVAVTTFAGKVKEAEAAQAEAVAARVAEQDRIAQLNLDIEERNRKISELSLALETAKSDAEKAQKAFAAYKAAEEAKAAAGDEEEVDAKASKLPAKAVAVRRGRAAPAMAARATRAVVSAKKAGKCVCKQGDPLCGCL</sequence>
<gene>
    <name evidence="3" type="ORF">BE15_38965</name>
</gene>
<keyword evidence="2" id="KW-1133">Transmembrane helix</keyword>
<keyword evidence="2" id="KW-0812">Transmembrane</keyword>
<dbReference type="AlphaFoldDB" id="A0A150QP11"/>
<organism evidence="3 4">
    <name type="scientific">Sorangium cellulosum</name>
    <name type="common">Polyangium cellulosum</name>
    <dbReference type="NCBI Taxonomy" id="56"/>
    <lineage>
        <taxon>Bacteria</taxon>
        <taxon>Pseudomonadati</taxon>
        <taxon>Myxococcota</taxon>
        <taxon>Polyangia</taxon>
        <taxon>Polyangiales</taxon>
        <taxon>Polyangiaceae</taxon>
        <taxon>Sorangium</taxon>
    </lineage>
</organism>
<evidence type="ECO:0000313" key="4">
    <source>
        <dbReference type="Proteomes" id="UP000075260"/>
    </source>
</evidence>
<evidence type="ECO:0000256" key="2">
    <source>
        <dbReference type="SAM" id="Phobius"/>
    </source>
</evidence>
<evidence type="ECO:0000256" key="1">
    <source>
        <dbReference type="SAM" id="Coils"/>
    </source>
</evidence>
<accession>A0A150QP11</accession>
<proteinExistence type="predicted"/>
<name>A0A150QP11_SORCE</name>
<protein>
    <submittedName>
        <fullName evidence="3">Uncharacterized protein</fullName>
    </submittedName>
</protein>
<feature type="coiled-coil region" evidence="1">
    <location>
        <begin position="70"/>
        <end position="111"/>
    </location>
</feature>
<keyword evidence="2" id="KW-0472">Membrane</keyword>